<evidence type="ECO:0000256" key="5">
    <source>
        <dbReference type="SAM" id="Coils"/>
    </source>
</evidence>
<protein>
    <submittedName>
        <fullName evidence="6">GEMC1 protein</fullName>
    </submittedName>
</protein>
<dbReference type="Gene3D" id="1.20.5.1180">
    <property type="entry name" value="Geminin coiled-coil domain"/>
    <property type="match status" value="1"/>
</dbReference>
<dbReference type="Proteomes" id="UP001166093">
    <property type="component" value="Unassembled WGS sequence"/>
</dbReference>
<evidence type="ECO:0000256" key="3">
    <source>
        <dbReference type="ARBA" id="ARBA00023242"/>
    </source>
</evidence>
<feature type="coiled-coil region" evidence="5">
    <location>
        <begin position="241"/>
        <end position="268"/>
    </location>
</feature>
<keyword evidence="3" id="KW-0539">Nucleus</keyword>
<gene>
    <name evidence="6" type="primary">Gmnc_1</name>
    <name evidence="6" type="ORF">GTO93_0004849</name>
</gene>
<proteinExistence type="predicted"/>
<dbReference type="EMBL" id="JAAWVQ010170699">
    <property type="protein sequence ID" value="MBN3287945.1"/>
    <property type="molecule type" value="Genomic_DNA"/>
</dbReference>
<name>A0ABS2YMG7_POLSP</name>
<comment type="caution">
    <text evidence="6">The sequence shown here is derived from an EMBL/GenBank/DDBJ whole genome shotgun (WGS) entry which is preliminary data.</text>
</comment>
<sequence>MTALSHVIRVPCLTITLPLCSAGALVQPYLHLACATLFIPCQLFYKKSKRNIFFLTSFVLVPCPWVTERSQQTDWLMLPAAHMQINSFADHMDNHLSNSSLNSLSELNLIAGCEESPKASQRVELDSCSPPQTAQPYLKVRGAFVLKSLFISPCKMSAILSCQDQYFVGGQGYDCPYSLSTSAANVDVSKETLVSFWAAGLLDNRACQHEPQSQQRYYELDSGIQDNFIWKDHLSPQLQRNQQLQDTLLQKEEELARLHDENHKLKEYLNSTFVKGLEEKAKILLHNGPGVDCRPRNKRRRVLGEEGVPASTASQLLPSSSLKKACRNLSLEFCTAEELAHTPPVDSWVLQTLGLKDVDTIDHSANYSDLLTSLDDQNALHADPGAMDNSNTGRVSSQLGYCPDPGVGVEYTGSPCNLDSCYLPRLSSSSPQAHSTPLPGIATPSLFKSPYSIDVSRNKTEVAFTMFLNPHRNVKTHSFKQGQAFVCRDDQAGWKFTWVPKQSE</sequence>
<dbReference type="CDD" id="cd22588">
    <property type="entry name" value="GemC1_CC"/>
    <property type="match status" value="1"/>
</dbReference>
<keyword evidence="7" id="KW-1185">Reference proteome</keyword>
<accession>A0ABS2YMG7</accession>
<keyword evidence="4" id="KW-0131">Cell cycle</keyword>
<dbReference type="PANTHER" id="PTHR13372">
    <property type="entry name" value="GEMININ"/>
    <property type="match status" value="1"/>
</dbReference>
<evidence type="ECO:0000256" key="2">
    <source>
        <dbReference type="ARBA" id="ARBA00023054"/>
    </source>
</evidence>
<evidence type="ECO:0000256" key="1">
    <source>
        <dbReference type="ARBA" id="ARBA00004123"/>
    </source>
</evidence>
<organism evidence="6 7">
    <name type="scientific">Polyodon spathula</name>
    <name type="common">North American paddlefish</name>
    <name type="synonym">Squalus spathula</name>
    <dbReference type="NCBI Taxonomy" id="7913"/>
    <lineage>
        <taxon>Eukaryota</taxon>
        <taxon>Metazoa</taxon>
        <taxon>Chordata</taxon>
        <taxon>Craniata</taxon>
        <taxon>Vertebrata</taxon>
        <taxon>Euteleostomi</taxon>
        <taxon>Actinopterygii</taxon>
        <taxon>Chondrostei</taxon>
        <taxon>Acipenseriformes</taxon>
        <taxon>Polyodontidae</taxon>
        <taxon>Polyodon</taxon>
    </lineage>
</organism>
<evidence type="ECO:0000313" key="7">
    <source>
        <dbReference type="Proteomes" id="UP001166093"/>
    </source>
</evidence>
<evidence type="ECO:0000256" key="4">
    <source>
        <dbReference type="ARBA" id="ARBA00023306"/>
    </source>
</evidence>
<feature type="non-terminal residue" evidence="6">
    <location>
        <position position="504"/>
    </location>
</feature>
<keyword evidence="2 5" id="KW-0175">Coiled coil</keyword>
<dbReference type="PANTHER" id="PTHR13372:SF2">
    <property type="entry name" value="GEMININ COILED-COIL DOMAIN-CONTAINING PROTEIN 1"/>
    <property type="match status" value="1"/>
</dbReference>
<evidence type="ECO:0000313" key="6">
    <source>
        <dbReference type="EMBL" id="MBN3287945.1"/>
    </source>
</evidence>
<comment type="subcellular location">
    <subcellularLocation>
        <location evidence="1">Nucleus</location>
    </subcellularLocation>
</comment>
<feature type="non-terminal residue" evidence="6">
    <location>
        <position position="1"/>
    </location>
</feature>
<dbReference type="InterPro" id="IPR059237">
    <property type="entry name" value="GemC1_CC"/>
</dbReference>
<reference evidence="6" key="1">
    <citation type="journal article" date="2021" name="Cell">
        <title>Tracing the genetic footprints of vertebrate landing in non-teleost ray-finned fishes.</title>
        <authorList>
            <person name="Bi X."/>
            <person name="Wang K."/>
            <person name="Yang L."/>
            <person name="Pan H."/>
            <person name="Jiang H."/>
            <person name="Wei Q."/>
            <person name="Fang M."/>
            <person name="Yu H."/>
            <person name="Zhu C."/>
            <person name="Cai Y."/>
            <person name="He Y."/>
            <person name="Gan X."/>
            <person name="Zeng H."/>
            <person name="Yu D."/>
            <person name="Zhu Y."/>
            <person name="Jiang H."/>
            <person name="Qiu Q."/>
            <person name="Yang H."/>
            <person name="Zhang Y.E."/>
            <person name="Wang W."/>
            <person name="Zhu M."/>
            <person name="He S."/>
            <person name="Zhang G."/>
        </authorList>
    </citation>
    <scope>NUCLEOTIDE SEQUENCE</scope>
    <source>
        <strain evidence="6">Pddl_001</strain>
    </source>
</reference>